<dbReference type="PANTHER" id="PTHR23501:SF43">
    <property type="entry name" value="MULTIDRUG TRANSPORTER, PUTATIVE (AFU_ORTHOLOGUE AFUA_6G03040)-RELATED"/>
    <property type="match status" value="1"/>
</dbReference>
<feature type="transmembrane region" description="Helical" evidence="5">
    <location>
        <begin position="17"/>
        <end position="35"/>
    </location>
</feature>
<dbReference type="EMBL" id="JASWJB010000060">
    <property type="protein sequence ID" value="KAK2603645.1"/>
    <property type="molecule type" value="Genomic_DNA"/>
</dbReference>
<evidence type="ECO:0000313" key="7">
    <source>
        <dbReference type="Proteomes" id="UP001251528"/>
    </source>
</evidence>
<evidence type="ECO:0000256" key="5">
    <source>
        <dbReference type="SAM" id="Phobius"/>
    </source>
</evidence>
<sequence>RYQLVNNCSPLRAGVNFLAYGVPFPVGVVISSILAGKFRLPLVYIIAVATIIQIVGFALLSTTPDDLNPWPGQFGYSVIAGLGVGITGGLYTFLNPLAIDKKEQYLAIGAGVQARMIGGSVGIAVVNSVWVNYVRHHLASTLTKTDIDALLTNVGSLSGYPPSVQERFRSVCSGAYNLQMRVTLGFVAAQVIVIAALWRQPAYRVSKEGKLV</sequence>
<gene>
    <name evidence="6" type="ORF">QQS21_004226</name>
</gene>
<feature type="transmembrane region" description="Helical" evidence="5">
    <location>
        <begin position="178"/>
        <end position="198"/>
    </location>
</feature>
<feature type="transmembrane region" description="Helical" evidence="5">
    <location>
        <begin position="74"/>
        <end position="94"/>
    </location>
</feature>
<evidence type="ECO:0000256" key="2">
    <source>
        <dbReference type="ARBA" id="ARBA00022692"/>
    </source>
</evidence>
<comment type="subcellular location">
    <subcellularLocation>
        <location evidence="1">Membrane</location>
        <topology evidence="1">Multi-pass membrane protein</topology>
    </subcellularLocation>
</comment>
<evidence type="ECO:0000256" key="3">
    <source>
        <dbReference type="ARBA" id="ARBA00022989"/>
    </source>
</evidence>
<evidence type="ECO:0000256" key="4">
    <source>
        <dbReference type="ARBA" id="ARBA00023136"/>
    </source>
</evidence>
<dbReference type="InterPro" id="IPR036259">
    <property type="entry name" value="MFS_trans_sf"/>
</dbReference>
<name>A0AAJ0CSV1_9HYPO</name>
<keyword evidence="2 5" id="KW-0812">Transmembrane</keyword>
<evidence type="ECO:0000313" key="6">
    <source>
        <dbReference type="EMBL" id="KAK2603645.1"/>
    </source>
</evidence>
<evidence type="ECO:0000256" key="1">
    <source>
        <dbReference type="ARBA" id="ARBA00004141"/>
    </source>
</evidence>
<dbReference type="GO" id="GO:0005886">
    <property type="term" value="C:plasma membrane"/>
    <property type="evidence" value="ECO:0007669"/>
    <property type="project" value="TreeGrafter"/>
</dbReference>
<comment type="caution">
    <text evidence="6">The sequence shown here is derived from an EMBL/GenBank/DDBJ whole genome shotgun (WGS) entry which is preliminary data.</text>
</comment>
<proteinExistence type="predicted"/>
<reference evidence="6" key="1">
    <citation type="submission" date="2023-06" db="EMBL/GenBank/DDBJ databases">
        <title>Conoideocrella luteorostrata (Hypocreales: Clavicipitaceae), a potential biocontrol fungus for elongate hemlock scale in United States Christmas tree production areas.</title>
        <authorList>
            <person name="Barrett H."/>
            <person name="Lovett B."/>
            <person name="Macias A.M."/>
            <person name="Stajich J.E."/>
            <person name="Kasson M.T."/>
        </authorList>
    </citation>
    <scope>NUCLEOTIDE SEQUENCE</scope>
    <source>
        <strain evidence="6">ARSEF 14590</strain>
    </source>
</reference>
<protein>
    <submittedName>
        <fullName evidence="6">Uncharacterized protein</fullName>
    </submittedName>
</protein>
<feature type="transmembrane region" description="Helical" evidence="5">
    <location>
        <begin position="106"/>
        <end position="130"/>
    </location>
</feature>
<accession>A0AAJ0CSV1</accession>
<feature type="transmembrane region" description="Helical" evidence="5">
    <location>
        <begin position="42"/>
        <end position="62"/>
    </location>
</feature>
<keyword evidence="7" id="KW-1185">Reference proteome</keyword>
<feature type="non-terminal residue" evidence="6">
    <location>
        <position position="1"/>
    </location>
</feature>
<dbReference type="GO" id="GO:0022857">
    <property type="term" value="F:transmembrane transporter activity"/>
    <property type="evidence" value="ECO:0007669"/>
    <property type="project" value="TreeGrafter"/>
</dbReference>
<dbReference type="Proteomes" id="UP001251528">
    <property type="component" value="Unassembled WGS sequence"/>
</dbReference>
<keyword evidence="4 5" id="KW-0472">Membrane</keyword>
<keyword evidence="3 5" id="KW-1133">Transmembrane helix</keyword>
<dbReference type="SUPFAM" id="SSF103473">
    <property type="entry name" value="MFS general substrate transporter"/>
    <property type="match status" value="1"/>
</dbReference>
<dbReference type="AlphaFoldDB" id="A0AAJ0CSV1"/>
<organism evidence="6 7">
    <name type="scientific">Conoideocrella luteorostrata</name>
    <dbReference type="NCBI Taxonomy" id="1105319"/>
    <lineage>
        <taxon>Eukaryota</taxon>
        <taxon>Fungi</taxon>
        <taxon>Dikarya</taxon>
        <taxon>Ascomycota</taxon>
        <taxon>Pezizomycotina</taxon>
        <taxon>Sordariomycetes</taxon>
        <taxon>Hypocreomycetidae</taxon>
        <taxon>Hypocreales</taxon>
        <taxon>Clavicipitaceae</taxon>
        <taxon>Conoideocrella</taxon>
    </lineage>
</organism>
<dbReference type="PANTHER" id="PTHR23501">
    <property type="entry name" value="MAJOR FACILITATOR SUPERFAMILY"/>
    <property type="match status" value="1"/>
</dbReference>